<dbReference type="RefSeq" id="WP_218888298.1">
    <property type="nucleotide sequence ID" value="NZ_BAABFH010000001.1"/>
</dbReference>
<feature type="domain" description="ABC transporter" evidence="6">
    <location>
        <begin position="256"/>
        <end position="496"/>
    </location>
</feature>
<dbReference type="InterPro" id="IPR003593">
    <property type="entry name" value="AAA+_ATPase"/>
</dbReference>
<evidence type="ECO:0000313" key="7">
    <source>
        <dbReference type="EMBL" id="NYI84170.1"/>
    </source>
</evidence>
<dbReference type="Pfam" id="PF00005">
    <property type="entry name" value="ABC_tran"/>
    <property type="match status" value="2"/>
</dbReference>
<feature type="compositionally biased region" description="Basic and acidic residues" evidence="5">
    <location>
        <begin position="507"/>
        <end position="523"/>
    </location>
</feature>
<dbReference type="Proteomes" id="UP000587002">
    <property type="component" value="Unassembled WGS sequence"/>
</dbReference>
<dbReference type="InterPro" id="IPR017871">
    <property type="entry name" value="ABC_transporter-like_CS"/>
</dbReference>
<evidence type="ECO:0000313" key="8">
    <source>
        <dbReference type="Proteomes" id="UP000587002"/>
    </source>
</evidence>
<dbReference type="GO" id="GO:0005524">
    <property type="term" value="F:ATP binding"/>
    <property type="evidence" value="ECO:0007669"/>
    <property type="project" value="UniProtKB-KW"/>
</dbReference>
<dbReference type="PANTHER" id="PTHR43776">
    <property type="entry name" value="TRANSPORT ATP-BINDING PROTEIN"/>
    <property type="match status" value="1"/>
</dbReference>
<dbReference type="EMBL" id="JACCFJ010000001">
    <property type="protein sequence ID" value="NYI84170.1"/>
    <property type="molecule type" value="Genomic_DNA"/>
</dbReference>
<dbReference type="SMART" id="SM00382">
    <property type="entry name" value="AAA"/>
    <property type="match status" value="2"/>
</dbReference>
<organism evidence="7 8">
    <name type="scientific">Saccharopolyspora hordei</name>
    <dbReference type="NCBI Taxonomy" id="1838"/>
    <lineage>
        <taxon>Bacteria</taxon>
        <taxon>Bacillati</taxon>
        <taxon>Actinomycetota</taxon>
        <taxon>Actinomycetes</taxon>
        <taxon>Pseudonocardiales</taxon>
        <taxon>Pseudonocardiaceae</taxon>
        <taxon>Saccharopolyspora</taxon>
    </lineage>
</organism>
<dbReference type="InterPro" id="IPR003439">
    <property type="entry name" value="ABC_transporter-like_ATP-bd"/>
</dbReference>
<comment type="caution">
    <text evidence="7">The sequence shown here is derived from an EMBL/GenBank/DDBJ whole genome shotgun (WGS) entry which is preliminary data.</text>
</comment>
<comment type="similarity">
    <text evidence="1">Belongs to the ABC transporter superfamily.</text>
</comment>
<gene>
    <name evidence="7" type="ORF">HNR68_002800</name>
</gene>
<evidence type="ECO:0000256" key="2">
    <source>
        <dbReference type="ARBA" id="ARBA00022448"/>
    </source>
</evidence>
<dbReference type="AlphaFoldDB" id="A0A853ARM5"/>
<dbReference type="SUPFAM" id="SSF52540">
    <property type="entry name" value="P-loop containing nucleoside triphosphate hydrolases"/>
    <property type="match status" value="2"/>
</dbReference>
<dbReference type="PROSITE" id="PS00211">
    <property type="entry name" value="ABC_TRANSPORTER_1"/>
    <property type="match status" value="2"/>
</dbReference>
<evidence type="ECO:0000259" key="6">
    <source>
        <dbReference type="PROSITE" id="PS50893"/>
    </source>
</evidence>
<feature type="domain" description="ABC transporter" evidence="6">
    <location>
        <begin position="6"/>
        <end position="239"/>
    </location>
</feature>
<keyword evidence="2" id="KW-0813">Transport</keyword>
<dbReference type="GO" id="GO:0055085">
    <property type="term" value="P:transmembrane transport"/>
    <property type="evidence" value="ECO:0007669"/>
    <property type="project" value="UniProtKB-ARBA"/>
</dbReference>
<name>A0A853ARM5_9PSEU</name>
<keyword evidence="3" id="KW-0547">Nucleotide-binding</keyword>
<keyword evidence="4 7" id="KW-0067">ATP-binding</keyword>
<accession>A0A853ARM5</accession>
<dbReference type="InterPro" id="IPR027417">
    <property type="entry name" value="P-loop_NTPase"/>
</dbReference>
<feature type="region of interest" description="Disordered" evidence="5">
    <location>
        <begin position="503"/>
        <end position="523"/>
    </location>
</feature>
<dbReference type="Gene3D" id="3.40.50.300">
    <property type="entry name" value="P-loop containing nucleotide triphosphate hydrolases"/>
    <property type="match status" value="2"/>
</dbReference>
<evidence type="ECO:0000256" key="5">
    <source>
        <dbReference type="SAM" id="MobiDB-lite"/>
    </source>
</evidence>
<reference evidence="7 8" key="1">
    <citation type="submission" date="2020-07" db="EMBL/GenBank/DDBJ databases">
        <title>Sequencing the genomes of 1000 actinobacteria strains.</title>
        <authorList>
            <person name="Klenk H.-P."/>
        </authorList>
    </citation>
    <scope>NUCLEOTIDE SEQUENCE [LARGE SCALE GENOMIC DNA]</scope>
    <source>
        <strain evidence="7 8">DSM 44065</strain>
    </source>
</reference>
<dbReference type="PROSITE" id="PS50893">
    <property type="entry name" value="ABC_TRANSPORTER_2"/>
    <property type="match status" value="2"/>
</dbReference>
<evidence type="ECO:0000256" key="4">
    <source>
        <dbReference type="ARBA" id="ARBA00022840"/>
    </source>
</evidence>
<sequence length="523" mass="55291">MSEPVLRARGLRARAGTRDLLTGVDLELRPGEVTAVIGESGSGKTTLGLALQGETRRGVRLAGTVELCGTDLVGLPTAERRAARATAIGYLPQHPAAALNPLRKVGRVLAELARDAEAVPEAVRWAGLDPALLDRYPHQLSGGQQQRAVLALAVLHRPDVLVLDEPATGLDAISTSHAVEALTEVAGRGTAVLLLTHDLGLVRRVADSVVVLHEGRVVERGEHVLTAPAHERTRTLLAAAPQVLPTTGEPAAEGGLRARGLTKVARNGHRLLDGVDLAVPPGRCVAVVGRSGSGKTTLARCLAGLTRPDAGQVLLDGVPLAPDLRRRDRRQRTRVQYVHQDARASFDEFRPVLAQLTRTVRLTRGAGGERARAEVERVLAAVGLDRALAARRPARLSGGQLQRAAVARALLARPAVLVCDEITTGQDPVRRAELLDLLATTLRTTSAGLVLISHDLDAVAAIADEVHVLDAGRCVEHAPTATLLAEPRTPVARRLVDSADLGGRAPEVTRRPCAEERIPSTPG</sequence>
<dbReference type="InterPro" id="IPR050319">
    <property type="entry name" value="ABC_transp_ATP-bind"/>
</dbReference>
<evidence type="ECO:0000256" key="1">
    <source>
        <dbReference type="ARBA" id="ARBA00005417"/>
    </source>
</evidence>
<keyword evidence="8" id="KW-1185">Reference proteome</keyword>
<dbReference type="GO" id="GO:0016887">
    <property type="term" value="F:ATP hydrolysis activity"/>
    <property type="evidence" value="ECO:0007669"/>
    <property type="project" value="InterPro"/>
</dbReference>
<protein>
    <submittedName>
        <fullName evidence="7">Peptide/nickel transport system ATP-binding protein</fullName>
    </submittedName>
</protein>
<evidence type="ECO:0000256" key="3">
    <source>
        <dbReference type="ARBA" id="ARBA00022741"/>
    </source>
</evidence>
<dbReference type="PANTHER" id="PTHR43776:SF7">
    <property type="entry name" value="D,D-DIPEPTIDE TRANSPORT ATP-BINDING PROTEIN DDPF-RELATED"/>
    <property type="match status" value="1"/>
</dbReference>
<proteinExistence type="inferred from homology"/>